<dbReference type="Proteomes" id="UP001157418">
    <property type="component" value="Unassembled WGS sequence"/>
</dbReference>
<feature type="compositionally biased region" description="Low complexity" evidence="1">
    <location>
        <begin position="1"/>
        <end position="12"/>
    </location>
</feature>
<dbReference type="EMBL" id="CAKMRJ010002223">
    <property type="protein sequence ID" value="CAH1427327.1"/>
    <property type="molecule type" value="Genomic_DNA"/>
</dbReference>
<feature type="region of interest" description="Disordered" evidence="1">
    <location>
        <begin position="39"/>
        <end position="70"/>
    </location>
</feature>
<reference evidence="2 3" key="1">
    <citation type="submission" date="2022-01" db="EMBL/GenBank/DDBJ databases">
        <authorList>
            <person name="Xiong W."/>
            <person name="Schranz E."/>
        </authorList>
    </citation>
    <scope>NUCLEOTIDE SEQUENCE [LARGE SCALE GENOMIC DNA]</scope>
</reference>
<accession>A0AAU9MLF1</accession>
<evidence type="ECO:0000313" key="3">
    <source>
        <dbReference type="Proteomes" id="UP001157418"/>
    </source>
</evidence>
<evidence type="ECO:0000256" key="1">
    <source>
        <dbReference type="SAM" id="MobiDB-lite"/>
    </source>
</evidence>
<sequence>MQESKQQKSPPKQTKPEEHISTVLINPVQPVVDEHAMETIPSKSGVFRRLNKKSSGSRKSPTMLRKPHLNHQGVLIRKVPAPVSPSSNKRTVGDMAKHISEKKLKKHMELATAK</sequence>
<protein>
    <submittedName>
        <fullName evidence="2">Uncharacterized protein</fullName>
    </submittedName>
</protein>
<name>A0AAU9MLF1_9ASTR</name>
<comment type="caution">
    <text evidence="2">The sequence shown here is derived from an EMBL/GenBank/DDBJ whole genome shotgun (WGS) entry which is preliminary data.</text>
</comment>
<feature type="region of interest" description="Disordered" evidence="1">
    <location>
        <begin position="1"/>
        <end position="22"/>
    </location>
</feature>
<keyword evidence="3" id="KW-1185">Reference proteome</keyword>
<organism evidence="2 3">
    <name type="scientific">Lactuca virosa</name>
    <dbReference type="NCBI Taxonomy" id="75947"/>
    <lineage>
        <taxon>Eukaryota</taxon>
        <taxon>Viridiplantae</taxon>
        <taxon>Streptophyta</taxon>
        <taxon>Embryophyta</taxon>
        <taxon>Tracheophyta</taxon>
        <taxon>Spermatophyta</taxon>
        <taxon>Magnoliopsida</taxon>
        <taxon>eudicotyledons</taxon>
        <taxon>Gunneridae</taxon>
        <taxon>Pentapetalae</taxon>
        <taxon>asterids</taxon>
        <taxon>campanulids</taxon>
        <taxon>Asterales</taxon>
        <taxon>Asteraceae</taxon>
        <taxon>Cichorioideae</taxon>
        <taxon>Cichorieae</taxon>
        <taxon>Lactucinae</taxon>
        <taxon>Lactuca</taxon>
    </lineage>
</organism>
<gene>
    <name evidence="2" type="ORF">LVIROSA_LOCUS14343</name>
</gene>
<evidence type="ECO:0000313" key="2">
    <source>
        <dbReference type="EMBL" id="CAH1427327.1"/>
    </source>
</evidence>
<dbReference type="AlphaFoldDB" id="A0AAU9MLF1"/>
<proteinExistence type="predicted"/>